<sequence>MGTKVNVWPDAWLSLDNCRDIQTPIILGQETLMVRDLLGHDGSVWDESKIFTIFQHSDVLAILSIPISSRRVDDELIWHYKNNGIYDVKSGYHVAVEAVCPNLGEASLGEWRKLWNLKFPRK</sequence>
<gene>
    <name evidence="1" type="ORF">POPTR_004G015067v4</name>
</gene>
<reference evidence="1 2" key="1">
    <citation type="journal article" date="2006" name="Science">
        <title>The genome of black cottonwood, Populus trichocarpa (Torr. &amp; Gray).</title>
        <authorList>
            <person name="Tuskan G.A."/>
            <person name="Difazio S."/>
            <person name="Jansson S."/>
            <person name="Bohlmann J."/>
            <person name="Grigoriev I."/>
            <person name="Hellsten U."/>
            <person name="Putnam N."/>
            <person name="Ralph S."/>
            <person name="Rombauts S."/>
            <person name="Salamov A."/>
            <person name="Schein J."/>
            <person name="Sterck L."/>
            <person name="Aerts A."/>
            <person name="Bhalerao R.R."/>
            <person name="Bhalerao R.P."/>
            <person name="Blaudez D."/>
            <person name="Boerjan W."/>
            <person name="Brun A."/>
            <person name="Brunner A."/>
            <person name="Busov V."/>
            <person name="Campbell M."/>
            <person name="Carlson J."/>
            <person name="Chalot M."/>
            <person name="Chapman J."/>
            <person name="Chen G.L."/>
            <person name="Cooper D."/>
            <person name="Coutinho P.M."/>
            <person name="Couturier J."/>
            <person name="Covert S."/>
            <person name="Cronk Q."/>
            <person name="Cunningham R."/>
            <person name="Davis J."/>
            <person name="Degroeve S."/>
            <person name="Dejardin A."/>
            <person name="Depamphilis C."/>
            <person name="Detter J."/>
            <person name="Dirks B."/>
            <person name="Dubchak I."/>
            <person name="Duplessis S."/>
            <person name="Ehlting J."/>
            <person name="Ellis B."/>
            <person name="Gendler K."/>
            <person name="Goodstein D."/>
            <person name="Gribskov M."/>
            <person name="Grimwood J."/>
            <person name="Groover A."/>
            <person name="Gunter L."/>
            <person name="Hamberger B."/>
            <person name="Heinze B."/>
            <person name="Helariutta Y."/>
            <person name="Henrissat B."/>
            <person name="Holligan D."/>
            <person name="Holt R."/>
            <person name="Huang W."/>
            <person name="Islam-Faridi N."/>
            <person name="Jones S."/>
            <person name="Jones-Rhoades M."/>
            <person name="Jorgensen R."/>
            <person name="Joshi C."/>
            <person name="Kangasjarvi J."/>
            <person name="Karlsson J."/>
            <person name="Kelleher C."/>
            <person name="Kirkpatrick R."/>
            <person name="Kirst M."/>
            <person name="Kohler A."/>
            <person name="Kalluri U."/>
            <person name="Larimer F."/>
            <person name="Leebens-Mack J."/>
            <person name="Leple J.C."/>
            <person name="Locascio P."/>
            <person name="Lou Y."/>
            <person name="Lucas S."/>
            <person name="Martin F."/>
            <person name="Montanini B."/>
            <person name="Napoli C."/>
            <person name="Nelson D.R."/>
            <person name="Nelson C."/>
            <person name="Nieminen K."/>
            <person name="Nilsson O."/>
            <person name="Pereda V."/>
            <person name="Peter G."/>
            <person name="Philippe R."/>
            <person name="Pilate G."/>
            <person name="Poliakov A."/>
            <person name="Razumovskaya J."/>
            <person name="Richardson P."/>
            <person name="Rinaldi C."/>
            <person name="Ritland K."/>
            <person name="Rouze P."/>
            <person name="Ryaboy D."/>
            <person name="Schmutz J."/>
            <person name="Schrader J."/>
            <person name="Segerman B."/>
            <person name="Shin H."/>
            <person name="Siddiqui A."/>
            <person name="Sterky F."/>
            <person name="Terry A."/>
            <person name="Tsai C.J."/>
            <person name="Uberbacher E."/>
            <person name="Unneberg P."/>
            <person name="Vahala J."/>
            <person name="Wall K."/>
            <person name="Wessler S."/>
            <person name="Yang G."/>
            <person name="Yin T."/>
            <person name="Douglas C."/>
            <person name="Marra M."/>
            <person name="Sandberg G."/>
            <person name="Van de Peer Y."/>
            <person name="Rokhsar D."/>
        </authorList>
    </citation>
    <scope>NUCLEOTIDE SEQUENCE [LARGE SCALE GENOMIC DNA]</scope>
    <source>
        <strain evidence="2">cv. Nisqually</strain>
    </source>
</reference>
<protein>
    <submittedName>
        <fullName evidence="1">Uncharacterized protein</fullName>
    </submittedName>
</protein>
<evidence type="ECO:0000313" key="1">
    <source>
        <dbReference type="EMBL" id="KAI9395682.1"/>
    </source>
</evidence>
<proteinExistence type="predicted"/>
<organism evidence="1 2">
    <name type="scientific">Populus trichocarpa</name>
    <name type="common">Western balsam poplar</name>
    <name type="synonym">Populus balsamifera subsp. trichocarpa</name>
    <dbReference type="NCBI Taxonomy" id="3694"/>
    <lineage>
        <taxon>Eukaryota</taxon>
        <taxon>Viridiplantae</taxon>
        <taxon>Streptophyta</taxon>
        <taxon>Embryophyta</taxon>
        <taxon>Tracheophyta</taxon>
        <taxon>Spermatophyta</taxon>
        <taxon>Magnoliopsida</taxon>
        <taxon>eudicotyledons</taxon>
        <taxon>Gunneridae</taxon>
        <taxon>Pentapetalae</taxon>
        <taxon>rosids</taxon>
        <taxon>fabids</taxon>
        <taxon>Malpighiales</taxon>
        <taxon>Salicaceae</taxon>
        <taxon>Saliceae</taxon>
        <taxon>Populus</taxon>
    </lineage>
</organism>
<keyword evidence="2" id="KW-1185">Reference proteome</keyword>
<comment type="caution">
    <text evidence="1">The sequence shown here is derived from an EMBL/GenBank/DDBJ whole genome shotgun (WGS) entry which is preliminary data.</text>
</comment>
<dbReference type="Proteomes" id="UP000006729">
    <property type="component" value="Chromosome 4"/>
</dbReference>
<evidence type="ECO:0000313" key="2">
    <source>
        <dbReference type="Proteomes" id="UP000006729"/>
    </source>
</evidence>
<name>A0ACC0T280_POPTR</name>
<accession>A0ACC0T280</accession>
<dbReference type="EMBL" id="CM009293">
    <property type="protein sequence ID" value="KAI9395682.1"/>
    <property type="molecule type" value="Genomic_DNA"/>
</dbReference>